<gene>
    <name evidence="1" type="ORF">BJ085DRAFT_33400</name>
</gene>
<accession>A0A4P9ZP25</accession>
<organism evidence="1 2">
    <name type="scientific">Dimargaris cristalligena</name>
    <dbReference type="NCBI Taxonomy" id="215637"/>
    <lineage>
        <taxon>Eukaryota</taxon>
        <taxon>Fungi</taxon>
        <taxon>Fungi incertae sedis</taxon>
        <taxon>Zoopagomycota</taxon>
        <taxon>Kickxellomycotina</taxon>
        <taxon>Dimargaritomycetes</taxon>
        <taxon>Dimargaritales</taxon>
        <taxon>Dimargaritaceae</taxon>
        <taxon>Dimargaris</taxon>
    </lineage>
</organism>
<sequence length="383" mass="42808">MVTKAEDAFFAHPTSYSAPNLGPAEADTKLAAFMPLVGITILPAFVHLIYQNLDALGYDRLGQPLLASRPPSSLVANNMILREALQTFGPELQWLKMNAQVQQFDAATEISRKTFFPFHDRIMKGELEQAQTMSGNFLSNPFGKALSRNFYKYVPESYVQFLATLLYIRQGLDPRIINPLTLEEYVEYAKNQEFHKARYMTVFLGYIMLLAGKGSFDTLYRAIGFGNASSLLEAKEHQLALLVASFQGNVGLAQALMEPSHMTASIHKLGACAVQRGWISRVQITPTLVGDGDPNPSNCELSMFRAMYPIHLDATGKTAFHLYQKNQSPVDYKVPTVGPLAPPVAQLDLEDEDEVYNSLEWYMDDFYIPNRTPVSTPQSMIDD</sequence>
<dbReference type="EMBL" id="ML003361">
    <property type="protein sequence ID" value="RKP34100.1"/>
    <property type="molecule type" value="Genomic_DNA"/>
</dbReference>
<dbReference type="AlphaFoldDB" id="A0A4P9ZP25"/>
<feature type="non-terminal residue" evidence="1">
    <location>
        <position position="383"/>
    </location>
</feature>
<dbReference type="Proteomes" id="UP000268162">
    <property type="component" value="Unassembled WGS sequence"/>
</dbReference>
<evidence type="ECO:0000313" key="2">
    <source>
        <dbReference type="Proteomes" id="UP000268162"/>
    </source>
</evidence>
<protein>
    <submittedName>
        <fullName evidence="1">Uncharacterized protein</fullName>
    </submittedName>
</protein>
<reference evidence="2" key="1">
    <citation type="journal article" date="2018" name="Nat. Microbiol.">
        <title>Leveraging single-cell genomics to expand the fungal tree of life.</title>
        <authorList>
            <person name="Ahrendt S.R."/>
            <person name="Quandt C.A."/>
            <person name="Ciobanu D."/>
            <person name="Clum A."/>
            <person name="Salamov A."/>
            <person name="Andreopoulos B."/>
            <person name="Cheng J.F."/>
            <person name="Woyke T."/>
            <person name="Pelin A."/>
            <person name="Henrissat B."/>
            <person name="Reynolds N.K."/>
            <person name="Benny G.L."/>
            <person name="Smith M.E."/>
            <person name="James T.Y."/>
            <person name="Grigoriev I.V."/>
        </authorList>
    </citation>
    <scope>NUCLEOTIDE SEQUENCE [LARGE SCALE GENOMIC DNA]</scope>
    <source>
        <strain evidence="2">RSA 468</strain>
    </source>
</reference>
<name>A0A4P9ZP25_9FUNG</name>
<proteinExistence type="predicted"/>
<keyword evidence="2" id="KW-1185">Reference proteome</keyword>
<evidence type="ECO:0000313" key="1">
    <source>
        <dbReference type="EMBL" id="RKP34100.1"/>
    </source>
</evidence>